<comment type="similarity">
    <text evidence="1">Belongs to the peptidase M28 family. M28B subfamily.</text>
</comment>
<keyword evidence="4" id="KW-0645">Protease</keyword>
<keyword evidence="4" id="KW-0121">Carboxypeptidase</keyword>
<dbReference type="RefSeq" id="XP_018017139.1">
    <property type="nucleotide sequence ID" value="XM_018161650.2"/>
</dbReference>
<protein>
    <submittedName>
        <fullName evidence="4">Glutamate carboxypeptidase 2</fullName>
    </submittedName>
</protein>
<dbReference type="SUPFAM" id="SSF52025">
    <property type="entry name" value="PA domain"/>
    <property type="match status" value="1"/>
</dbReference>
<evidence type="ECO:0000259" key="2">
    <source>
        <dbReference type="Pfam" id="PF04389"/>
    </source>
</evidence>
<dbReference type="KEGG" id="hazt:108673780"/>
<dbReference type="Gene3D" id="3.50.30.30">
    <property type="match status" value="1"/>
</dbReference>
<dbReference type="GO" id="GO:0004180">
    <property type="term" value="F:carboxypeptidase activity"/>
    <property type="evidence" value="ECO:0007669"/>
    <property type="project" value="UniProtKB-KW"/>
</dbReference>
<dbReference type="InterPro" id="IPR046450">
    <property type="entry name" value="PA_dom_sf"/>
</dbReference>
<dbReference type="Proteomes" id="UP000694843">
    <property type="component" value="Unplaced"/>
</dbReference>
<gene>
    <name evidence="4" type="primary">LOC108673780</name>
</gene>
<dbReference type="Pfam" id="PF04389">
    <property type="entry name" value="Peptidase_M28"/>
    <property type="match status" value="1"/>
</dbReference>
<keyword evidence="4" id="KW-0378">Hydrolase</keyword>
<evidence type="ECO:0000313" key="3">
    <source>
        <dbReference type="Proteomes" id="UP000694843"/>
    </source>
</evidence>
<sequence length="294" mass="32269">MPSPLQIQNAEQNGARGAILFSDPADVAAEGADEVFPDTWWLPGSGMQRGSAFLGDGDPLTPGWPSTEHAHRIQPEDAGFLSIPAQPIGYDDAFEILKRLDGDSSPEEWRGGLNLTYNLGPAFLPEYSDEILRLSTHNYEDTFLSYNVFGTITGAVEPDRYVLLGNHRDAWGYGASDPSSGTAQLLETARVMAQLVKQGWRPRRTIVFCSWGAEEFGLIGSTEWVEEHVDKLQARAVAYVNTDTCSTGPLLEAPASPLLWDIIKTVTAMVPGVRNASKTVYQEWVDYYGTEDVP</sequence>
<name>A0A8B7NTP6_HYAAZ</name>
<dbReference type="AlphaFoldDB" id="A0A8B7NTP6"/>
<dbReference type="PANTHER" id="PTHR10404:SF46">
    <property type="entry name" value="VACUOLAR PROTEIN SORTING-ASSOCIATED PROTEIN 70"/>
    <property type="match status" value="1"/>
</dbReference>
<dbReference type="FunFam" id="3.40.630.10:FF:000101">
    <property type="entry name" value="N-acetylated alpha-linked acidic dipeptidase like 1"/>
    <property type="match status" value="1"/>
</dbReference>
<dbReference type="InterPro" id="IPR039373">
    <property type="entry name" value="Peptidase_M28B"/>
</dbReference>
<dbReference type="InterPro" id="IPR007484">
    <property type="entry name" value="Peptidase_M28"/>
</dbReference>
<dbReference type="SUPFAM" id="SSF53187">
    <property type="entry name" value="Zn-dependent exopeptidases"/>
    <property type="match status" value="1"/>
</dbReference>
<keyword evidence="3" id="KW-1185">Reference proteome</keyword>
<dbReference type="OMA" id="HRIQPED"/>
<evidence type="ECO:0000256" key="1">
    <source>
        <dbReference type="ARBA" id="ARBA00005634"/>
    </source>
</evidence>
<dbReference type="PANTHER" id="PTHR10404">
    <property type="entry name" value="N-ACETYLATED-ALPHA-LINKED ACIDIC DIPEPTIDASE"/>
    <property type="match status" value="1"/>
</dbReference>
<evidence type="ECO:0000313" key="4">
    <source>
        <dbReference type="RefSeq" id="XP_018017139.1"/>
    </source>
</evidence>
<dbReference type="OrthoDB" id="5841748at2759"/>
<proteinExistence type="inferred from homology"/>
<feature type="domain" description="Peptidase M28" evidence="2">
    <location>
        <begin position="147"/>
        <end position="248"/>
    </location>
</feature>
<accession>A0A8B7NTP6</accession>
<dbReference type="Gene3D" id="3.40.630.10">
    <property type="entry name" value="Zn peptidases"/>
    <property type="match status" value="1"/>
</dbReference>
<organism evidence="3 4">
    <name type="scientific">Hyalella azteca</name>
    <name type="common">Amphipod</name>
    <dbReference type="NCBI Taxonomy" id="294128"/>
    <lineage>
        <taxon>Eukaryota</taxon>
        <taxon>Metazoa</taxon>
        <taxon>Ecdysozoa</taxon>
        <taxon>Arthropoda</taxon>
        <taxon>Crustacea</taxon>
        <taxon>Multicrustacea</taxon>
        <taxon>Malacostraca</taxon>
        <taxon>Eumalacostraca</taxon>
        <taxon>Peracarida</taxon>
        <taxon>Amphipoda</taxon>
        <taxon>Senticaudata</taxon>
        <taxon>Talitrida</taxon>
        <taxon>Talitroidea</taxon>
        <taxon>Hyalellidae</taxon>
        <taxon>Hyalella</taxon>
    </lineage>
</organism>
<reference evidence="4" key="1">
    <citation type="submission" date="2025-08" db="UniProtKB">
        <authorList>
            <consortium name="RefSeq"/>
        </authorList>
    </citation>
    <scope>IDENTIFICATION</scope>
    <source>
        <tissue evidence="4">Whole organism</tissue>
    </source>
</reference>
<dbReference type="GeneID" id="108673780"/>